<evidence type="ECO:0000259" key="2">
    <source>
        <dbReference type="PROSITE" id="PS50105"/>
    </source>
</evidence>
<dbReference type="AlphaFoldDB" id="A0A2I1GNP8"/>
<accession>A0A2I1GNP8</accession>
<feature type="region of interest" description="Disordered" evidence="1">
    <location>
        <begin position="33"/>
        <end position="53"/>
    </location>
</feature>
<evidence type="ECO:0000313" key="4">
    <source>
        <dbReference type="Proteomes" id="UP000234323"/>
    </source>
</evidence>
<dbReference type="CDD" id="cd09487">
    <property type="entry name" value="SAM_superfamily"/>
    <property type="match status" value="1"/>
</dbReference>
<dbReference type="PROSITE" id="PS50105">
    <property type="entry name" value="SAM_DOMAIN"/>
    <property type="match status" value="1"/>
</dbReference>
<evidence type="ECO:0000313" key="3">
    <source>
        <dbReference type="EMBL" id="PKY48271.1"/>
    </source>
</evidence>
<dbReference type="Pfam" id="PF00536">
    <property type="entry name" value="SAM_1"/>
    <property type="match status" value="1"/>
</dbReference>
<organism evidence="3 4">
    <name type="scientific">Rhizophagus irregularis</name>
    <dbReference type="NCBI Taxonomy" id="588596"/>
    <lineage>
        <taxon>Eukaryota</taxon>
        <taxon>Fungi</taxon>
        <taxon>Fungi incertae sedis</taxon>
        <taxon>Mucoromycota</taxon>
        <taxon>Glomeromycotina</taxon>
        <taxon>Glomeromycetes</taxon>
        <taxon>Glomerales</taxon>
        <taxon>Glomeraceae</taxon>
        <taxon>Rhizophagus</taxon>
    </lineage>
</organism>
<feature type="domain" description="SAM" evidence="2">
    <location>
        <begin position="423"/>
        <end position="490"/>
    </location>
</feature>
<dbReference type="Gene3D" id="1.10.150.50">
    <property type="entry name" value="Transcription Factor, Ets-1"/>
    <property type="match status" value="1"/>
</dbReference>
<dbReference type="EMBL" id="LLXI01000624">
    <property type="protein sequence ID" value="PKY48271.1"/>
    <property type="molecule type" value="Genomic_DNA"/>
</dbReference>
<dbReference type="SUPFAM" id="SSF47769">
    <property type="entry name" value="SAM/Pointed domain"/>
    <property type="match status" value="1"/>
</dbReference>
<reference evidence="3 4" key="1">
    <citation type="submission" date="2015-10" db="EMBL/GenBank/DDBJ databases">
        <title>Genome analyses suggest a sexual origin of heterokaryosis in a supposedly ancient asexual fungus.</title>
        <authorList>
            <person name="Ropars J."/>
            <person name="Sedzielewska K."/>
            <person name="Noel J."/>
            <person name="Charron P."/>
            <person name="Farinelli L."/>
            <person name="Marton T."/>
            <person name="Kruger M."/>
            <person name="Pelin A."/>
            <person name="Brachmann A."/>
            <person name="Corradi N."/>
        </authorList>
    </citation>
    <scope>NUCLEOTIDE SEQUENCE [LARGE SCALE GENOMIC DNA]</scope>
    <source>
        <strain evidence="3 4">A4</strain>
    </source>
</reference>
<feature type="compositionally biased region" description="Basic residues" evidence="1">
    <location>
        <begin position="38"/>
        <end position="47"/>
    </location>
</feature>
<protein>
    <recommendedName>
        <fullName evidence="2">SAM domain-containing protein</fullName>
    </recommendedName>
</protein>
<name>A0A2I1GNP8_9GLOM</name>
<dbReference type="InterPro" id="IPR001660">
    <property type="entry name" value="SAM"/>
</dbReference>
<sequence length="490" mass="56120">MTNLDCKYLLGACYSCQKCLYCFEFPQEESCKCDKSKQPSRTKHPKRGQQIYQRTFTPDSSFPKANKYMSDANDKFGYNSNFEKTFSFTLCSACNSQIQRHRSADKKKVALNNLSNEKDAENDDKVGDHQTISLVSSDTYEEEDIDNVEVEDEDSDLEEIKVQIIVKSKNIKVPIAKTLNIEPTSYKNAMEKVNLVVQKTLREKITSKDYVISYKAVNEHGPSNELKDELDFQRFIGEYKRIVLDSKKLSMIVAVKDNLTKKKKLHNKSSDESGFSSAEELQYTKKKKLRAICEEDLSNEEKTRSEVISTLCEIYRCNVHATPCFIQDNWHLQLDPARLQLWAQEIINKGATYEVPPSYLTFDVKSSISNLILQTQVSQTLPTTSTTIIIQVPSQFYPNCTFQDQLTSSNFNNTNSIHLTSPNTLPSIGEFFNSLDKKYNCNVYSNFENAFLEEEITVNVIKDLSDDQLQKLGVVKIGWQKNIKQAAQQF</sequence>
<dbReference type="VEuPathDB" id="FungiDB:RhiirFUN_019290"/>
<gene>
    <name evidence="3" type="ORF">RhiirA4_544511</name>
</gene>
<dbReference type="OrthoDB" id="2335121at2759"/>
<comment type="caution">
    <text evidence="3">The sequence shown here is derived from an EMBL/GenBank/DDBJ whole genome shotgun (WGS) entry which is preliminary data.</text>
</comment>
<keyword evidence="4" id="KW-1185">Reference proteome</keyword>
<dbReference type="VEuPathDB" id="FungiDB:FUN_017874"/>
<dbReference type="Proteomes" id="UP000234323">
    <property type="component" value="Unassembled WGS sequence"/>
</dbReference>
<proteinExistence type="predicted"/>
<evidence type="ECO:0000256" key="1">
    <source>
        <dbReference type="SAM" id="MobiDB-lite"/>
    </source>
</evidence>
<dbReference type="InterPro" id="IPR013761">
    <property type="entry name" value="SAM/pointed_sf"/>
</dbReference>